<evidence type="ECO:0000313" key="3">
    <source>
        <dbReference type="Proteomes" id="UP000800039"/>
    </source>
</evidence>
<feature type="region of interest" description="Disordered" evidence="1">
    <location>
        <begin position="60"/>
        <end position="79"/>
    </location>
</feature>
<dbReference type="RefSeq" id="XP_040782655.1">
    <property type="nucleotide sequence ID" value="XM_040934328.1"/>
</dbReference>
<protein>
    <submittedName>
        <fullName evidence="2">Uncharacterized protein</fullName>
    </submittedName>
</protein>
<feature type="region of interest" description="Disordered" evidence="1">
    <location>
        <begin position="1"/>
        <end position="31"/>
    </location>
</feature>
<accession>A0A9P4G6T2</accession>
<dbReference type="AlphaFoldDB" id="A0A9P4G6T2"/>
<name>A0A9P4G6T2_9PLEO</name>
<proteinExistence type="predicted"/>
<feature type="compositionally biased region" description="Polar residues" evidence="1">
    <location>
        <begin position="62"/>
        <end position="79"/>
    </location>
</feature>
<reference evidence="2" key="1">
    <citation type="submission" date="2020-01" db="EMBL/GenBank/DDBJ databases">
        <authorList>
            <consortium name="DOE Joint Genome Institute"/>
            <person name="Haridas S."/>
            <person name="Albert R."/>
            <person name="Binder M."/>
            <person name="Bloem J."/>
            <person name="Labutti K."/>
            <person name="Salamov A."/>
            <person name="Andreopoulos B."/>
            <person name="Baker S.E."/>
            <person name="Barry K."/>
            <person name="Bills G."/>
            <person name="Bluhm B.H."/>
            <person name="Cannon C."/>
            <person name="Castanera R."/>
            <person name="Culley D.E."/>
            <person name="Daum C."/>
            <person name="Ezra D."/>
            <person name="Gonzalez J.B."/>
            <person name="Henrissat B."/>
            <person name="Kuo A."/>
            <person name="Liang C."/>
            <person name="Lipzen A."/>
            <person name="Lutzoni F."/>
            <person name="Magnuson J."/>
            <person name="Mondo S."/>
            <person name="Nolan M."/>
            <person name="Ohm R."/>
            <person name="Pangilinan J."/>
            <person name="Park H.-J."/>
            <person name="Ramirez L."/>
            <person name="Alfaro M."/>
            <person name="Sun H."/>
            <person name="Tritt A."/>
            <person name="Yoshinaga Y."/>
            <person name="Zwiers L.-H."/>
            <person name="Turgeon B.G."/>
            <person name="Goodwin S.B."/>
            <person name="Spatafora J.W."/>
            <person name="Crous P.W."/>
            <person name="Grigoriev I.V."/>
        </authorList>
    </citation>
    <scope>NUCLEOTIDE SEQUENCE</scope>
    <source>
        <strain evidence="2">CBS 394.84</strain>
    </source>
</reference>
<evidence type="ECO:0000256" key="1">
    <source>
        <dbReference type="SAM" id="MobiDB-lite"/>
    </source>
</evidence>
<sequence>MPVHRVKQSERRLAKLSKRRATSATPSPVRIPSPLALELEHQARLTVDFEDPQESQAFPLFRSSTSCGSPHQASKPTRQQQLEAQLHNILQELDETSSEPLPAYCENSAIPRSSTPTDSALVTSKDVLPNTVSVHQSQTSSKTYHVPNPPPRIYTQAPKLQSRLNTLVRKASQLCQMSETEVYMIVRFGGSFYVYNSVDSASRSAPQPKAYEQVVNVAVAASSNGQMV</sequence>
<evidence type="ECO:0000313" key="2">
    <source>
        <dbReference type="EMBL" id="KAF1840092.1"/>
    </source>
</evidence>
<dbReference type="EMBL" id="ML976620">
    <property type="protein sequence ID" value="KAF1840092.1"/>
    <property type="molecule type" value="Genomic_DNA"/>
</dbReference>
<organism evidence="2 3">
    <name type="scientific">Cucurbitaria berberidis CBS 394.84</name>
    <dbReference type="NCBI Taxonomy" id="1168544"/>
    <lineage>
        <taxon>Eukaryota</taxon>
        <taxon>Fungi</taxon>
        <taxon>Dikarya</taxon>
        <taxon>Ascomycota</taxon>
        <taxon>Pezizomycotina</taxon>
        <taxon>Dothideomycetes</taxon>
        <taxon>Pleosporomycetidae</taxon>
        <taxon>Pleosporales</taxon>
        <taxon>Pleosporineae</taxon>
        <taxon>Cucurbitariaceae</taxon>
        <taxon>Cucurbitaria</taxon>
    </lineage>
</organism>
<comment type="caution">
    <text evidence="2">The sequence shown here is derived from an EMBL/GenBank/DDBJ whole genome shotgun (WGS) entry which is preliminary data.</text>
</comment>
<dbReference type="Proteomes" id="UP000800039">
    <property type="component" value="Unassembled WGS sequence"/>
</dbReference>
<dbReference type="GeneID" id="63851579"/>
<gene>
    <name evidence="2" type="ORF">K460DRAFT_371310</name>
</gene>
<keyword evidence="3" id="KW-1185">Reference proteome</keyword>
<dbReference type="OrthoDB" id="3800817at2759"/>